<evidence type="ECO:0000313" key="2">
    <source>
        <dbReference type="WBParaSite" id="JU765_v2.g17646.t1"/>
    </source>
</evidence>
<proteinExistence type="predicted"/>
<name>A0AC34QNA2_9BILA</name>
<dbReference type="Proteomes" id="UP000887576">
    <property type="component" value="Unplaced"/>
</dbReference>
<sequence length="165" mass="19146">MFWFFVVTILLGPVLLVWICIGKGTENDRRAEFDKRWKKMNKSNAEKSQLNVEKSTEVNLPSELRDPSKMDKNNPKRSSESTTNHRKNRQFQTFSTENDKKKTHCSAEHDRKQPKTKIETSSMYSSHENAKKKTSAETDKKSTLSQEDHQNVILKSNREDANAPM</sequence>
<dbReference type="WBParaSite" id="JU765_v2.g17646.t1">
    <property type="protein sequence ID" value="JU765_v2.g17646.t1"/>
    <property type="gene ID" value="JU765_v2.g17646"/>
</dbReference>
<accession>A0AC34QNA2</accession>
<reference evidence="2" key="1">
    <citation type="submission" date="2022-11" db="UniProtKB">
        <authorList>
            <consortium name="WormBaseParasite"/>
        </authorList>
    </citation>
    <scope>IDENTIFICATION</scope>
</reference>
<protein>
    <submittedName>
        <fullName evidence="2">Uncharacterized protein</fullName>
    </submittedName>
</protein>
<evidence type="ECO:0000313" key="1">
    <source>
        <dbReference type="Proteomes" id="UP000887576"/>
    </source>
</evidence>
<organism evidence="1 2">
    <name type="scientific">Panagrolaimus sp. JU765</name>
    <dbReference type="NCBI Taxonomy" id="591449"/>
    <lineage>
        <taxon>Eukaryota</taxon>
        <taxon>Metazoa</taxon>
        <taxon>Ecdysozoa</taxon>
        <taxon>Nematoda</taxon>
        <taxon>Chromadorea</taxon>
        <taxon>Rhabditida</taxon>
        <taxon>Tylenchina</taxon>
        <taxon>Panagrolaimomorpha</taxon>
        <taxon>Panagrolaimoidea</taxon>
        <taxon>Panagrolaimidae</taxon>
        <taxon>Panagrolaimus</taxon>
    </lineage>
</organism>